<dbReference type="InterPro" id="IPR058525">
    <property type="entry name" value="DUF8212"/>
</dbReference>
<dbReference type="OrthoDB" id="20872at2759"/>
<gene>
    <name evidence="3" type="ORF">BT63DRAFT_430791</name>
</gene>
<feature type="domain" description="DUF8212" evidence="2">
    <location>
        <begin position="230"/>
        <end position="252"/>
    </location>
</feature>
<proteinExistence type="predicted"/>
<keyword evidence="4" id="KW-1185">Reference proteome</keyword>
<reference evidence="3" key="1">
    <citation type="journal article" date="2020" name="Stud. Mycol.">
        <title>101 Dothideomycetes genomes: a test case for predicting lifestyles and emergence of pathogens.</title>
        <authorList>
            <person name="Haridas S."/>
            <person name="Albert R."/>
            <person name="Binder M."/>
            <person name="Bloem J."/>
            <person name="Labutti K."/>
            <person name="Salamov A."/>
            <person name="Andreopoulos B."/>
            <person name="Baker S."/>
            <person name="Barry K."/>
            <person name="Bills G."/>
            <person name="Bluhm B."/>
            <person name="Cannon C."/>
            <person name="Castanera R."/>
            <person name="Culley D."/>
            <person name="Daum C."/>
            <person name="Ezra D."/>
            <person name="Gonzalez J."/>
            <person name="Henrissat B."/>
            <person name="Kuo A."/>
            <person name="Liang C."/>
            <person name="Lipzen A."/>
            <person name="Lutzoni F."/>
            <person name="Magnuson J."/>
            <person name="Mondo S."/>
            <person name="Nolan M."/>
            <person name="Ohm R."/>
            <person name="Pangilinan J."/>
            <person name="Park H.-J."/>
            <person name="Ramirez L."/>
            <person name="Alfaro M."/>
            <person name="Sun H."/>
            <person name="Tritt A."/>
            <person name="Yoshinaga Y."/>
            <person name="Zwiers L.-H."/>
            <person name="Turgeon B."/>
            <person name="Goodwin S."/>
            <person name="Spatafora J."/>
            <person name="Crous P."/>
            <person name="Grigoriev I."/>
        </authorList>
    </citation>
    <scope>NUCLEOTIDE SEQUENCE</scope>
    <source>
        <strain evidence="3">CBS 115976</strain>
    </source>
</reference>
<dbReference type="Pfam" id="PF06985">
    <property type="entry name" value="HET"/>
    <property type="match status" value="1"/>
</dbReference>
<protein>
    <submittedName>
        <fullName evidence="3">HET-domain-containing protein</fullName>
    </submittedName>
</protein>
<dbReference type="EMBL" id="MU004230">
    <property type="protein sequence ID" value="KAF2674248.1"/>
    <property type="molecule type" value="Genomic_DNA"/>
</dbReference>
<dbReference type="InterPro" id="IPR010730">
    <property type="entry name" value="HET"/>
</dbReference>
<accession>A0A6A6UT61</accession>
<feature type="domain" description="Heterokaryon incompatibility" evidence="1">
    <location>
        <begin position="22"/>
        <end position="117"/>
    </location>
</feature>
<evidence type="ECO:0000313" key="3">
    <source>
        <dbReference type="EMBL" id="KAF2674248.1"/>
    </source>
</evidence>
<dbReference type="Proteomes" id="UP000799302">
    <property type="component" value="Unassembled WGS sequence"/>
</dbReference>
<evidence type="ECO:0000259" key="1">
    <source>
        <dbReference type="Pfam" id="PF06985"/>
    </source>
</evidence>
<dbReference type="PANTHER" id="PTHR10622:SF10">
    <property type="entry name" value="HET DOMAIN-CONTAINING PROTEIN"/>
    <property type="match status" value="1"/>
</dbReference>
<evidence type="ECO:0000313" key="4">
    <source>
        <dbReference type="Proteomes" id="UP000799302"/>
    </source>
</evidence>
<dbReference type="PANTHER" id="PTHR10622">
    <property type="entry name" value="HET DOMAIN-CONTAINING PROTEIN"/>
    <property type="match status" value="1"/>
</dbReference>
<organism evidence="3 4">
    <name type="scientific">Microthyrium microscopicum</name>
    <dbReference type="NCBI Taxonomy" id="703497"/>
    <lineage>
        <taxon>Eukaryota</taxon>
        <taxon>Fungi</taxon>
        <taxon>Dikarya</taxon>
        <taxon>Ascomycota</taxon>
        <taxon>Pezizomycotina</taxon>
        <taxon>Dothideomycetes</taxon>
        <taxon>Dothideomycetes incertae sedis</taxon>
        <taxon>Microthyriales</taxon>
        <taxon>Microthyriaceae</taxon>
        <taxon>Microthyrium</taxon>
    </lineage>
</organism>
<evidence type="ECO:0000259" key="2">
    <source>
        <dbReference type="Pfam" id="PF26640"/>
    </source>
</evidence>
<name>A0A6A6UT61_9PEZI</name>
<sequence length="319" mass="36644">MRLLNKRTLELKEFIGKEIPEYAILSHTWGAEEVTFQDIFAIDHESEQFTSIKQKAGWKKIEFMQRVTATSYVEYFWIDTCAIDKSSSSELSEAINSMFRWYRNAEICYVYLSDILSSDGDITPSTNFVESRWFTRGWTLQELIAPARLDFYTSDEHHIGTKKSLRGQISRVTGIDESVLIGVTDLSELSIARRMSWAADRETTRIEDMAYCLIGIFAINIPLLYGEGARAFRRLQEEIMRETYDQSILAWEFDQPGPADLALFRLFSIYIPVDVFNMNPNAPAKPHANVNAGQIVVVKGSSHSILKPWVTLKFRTISY</sequence>
<dbReference type="AlphaFoldDB" id="A0A6A6UT61"/>
<dbReference type="Pfam" id="PF26640">
    <property type="entry name" value="DUF8212"/>
    <property type="match status" value="1"/>
</dbReference>